<keyword evidence="6 8" id="KW-1133">Transmembrane helix</keyword>
<dbReference type="GO" id="GO:0005886">
    <property type="term" value="C:plasma membrane"/>
    <property type="evidence" value="ECO:0007669"/>
    <property type="project" value="UniProtKB-SubCell"/>
</dbReference>
<evidence type="ECO:0000313" key="11">
    <source>
        <dbReference type="Proteomes" id="UP000012019"/>
    </source>
</evidence>
<proteinExistence type="predicted"/>
<dbReference type="Proteomes" id="UP000012019">
    <property type="component" value="Unassembled WGS sequence"/>
</dbReference>
<dbReference type="InterPro" id="IPR050297">
    <property type="entry name" value="LipidA_mod_glycosyltrf_83"/>
</dbReference>
<evidence type="ECO:0000256" key="7">
    <source>
        <dbReference type="ARBA" id="ARBA00023136"/>
    </source>
</evidence>
<feature type="transmembrane region" description="Helical" evidence="8">
    <location>
        <begin position="214"/>
        <end position="233"/>
    </location>
</feature>
<evidence type="ECO:0000256" key="6">
    <source>
        <dbReference type="ARBA" id="ARBA00022989"/>
    </source>
</evidence>
<dbReference type="Pfam" id="PF13231">
    <property type="entry name" value="PMT_2"/>
    <property type="match status" value="1"/>
</dbReference>
<feature type="transmembrane region" description="Helical" evidence="8">
    <location>
        <begin position="300"/>
        <end position="319"/>
    </location>
</feature>
<evidence type="ECO:0000256" key="8">
    <source>
        <dbReference type="SAM" id="Phobius"/>
    </source>
</evidence>
<gene>
    <name evidence="10" type="ORF">MPL1_00887</name>
</gene>
<dbReference type="EMBL" id="APHR01000004">
    <property type="protein sequence ID" value="EMR14237.1"/>
    <property type="molecule type" value="Genomic_DNA"/>
</dbReference>
<protein>
    <submittedName>
        <fullName evidence="10">Dolichyl-phosphate-mannose-protein mannosyltransferase</fullName>
    </submittedName>
</protein>
<reference evidence="10 11" key="1">
    <citation type="journal article" date="2013" name="Genome Announc.">
        <title>Draft Genome Sequence of Methylophaga lonarensis MPLT, a Haloalkaliphilic (Non-Methane-Utilizing) Methylotroph.</title>
        <authorList>
            <person name="Shetty S.A."/>
            <person name="Marathe N.P."/>
            <person name="Munot H."/>
            <person name="Antony C.P."/>
            <person name="Dhotre D.P."/>
            <person name="Murrell J.C."/>
            <person name="Shouche Y.S."/>
        </authorList>
    </citation>
    <scope>NUCLEOTIDE SEQUENCE [LARGE SCALE GENOMIC DNA]</scope>
    <source>
        <strain evidence="10 11">MPL</strain>
    </source>
</reference>
<keyword evidence="2" id="KW-1003">Cell membrane</keyword>
<evidence type="ECO:0000259" key="9">
    <source>
        <dbReference type="Pfam" id="PF13231"/>
    </source>
</evidence>
<evidence type="ECO:0000256" key="2">
    <source>
        <dbReference type="ARBA" id="ARBA00022475"/>
    </source>
</evidence>
<accession>M7P400</accession>
<dbReference type="AlphaFoldDB" id="M7P400"/>
<comment type="caution">
    <text evidence="10">The sequence shown here is derived from an EMBL/GenBank/DDBJ whole genome shotgun (WGS) entry which is preliminary data.</text>
</comment>
<feature type="transmembrane region" description="Helical" evidence="8">
    <location>
        <begin position="165"/>
        <end position="194"/>
    </location>
</feature>
<keyword evidence="7 8" id="KW-0472">Membrane</keyword>
<dbReference type="OrthoDB" id="207594at2"/>
<feature type="domain" description="Glycosyltransferase RgtA/B/C/D-like" evidence="9">
    <location>
        <begin position="66"/>
        <end position="224"/>
    </location>
</feature>
<dbReference type="eggNOG" id="COG1807">
    <property type="taxonomic scope" value="Bacteria"/>
</dbReference>
<dbReference type="RefSeq" id="WP_009725243.1">
    <property type="nucleotide sequence ID" value="NZ_APHR01000004.1"/>
</dbReference>
<name>M7P400_9GAMM</name>
<comment type="subcellular location">
    <subcellularLocation>
        <location evidence="1">Cell membrane</location>
        <topology evidence="1">Multi-pass membrane protein</topology>
    </subcellularLocation>
</comment>
<evidence type="ECO:0000313" key="10">
    <source>
        <dbReference type="EMBL" id="EMR14237.1"/>
    </source>
</evidence>
<sequence>MQLEQMKTWHWWLLITLLATLIFTVRALGPVDLEGWAQHRNVGYVMDMMWQGSWLAQYDIQGRILSKPPLHTWTIAPFAAVLGVDRLAMILPAFLSVLVLSWLVFFEGRRRFGLLAGAFAALAVILSPMMLKHIALVRSDPMFALGIAAAAFIAFRAWETGRGWIWFWVIAGLATLIKGPLGLILAGAGLLAYFWEKRTDSTTPALRGRQWPGVIAFFAISLSWFLLALWQQGYELIDKMFFDELIGQAAGTRKDSIPGENLPKPTLFLLLRFLPFSLFFFYGLWCVFRRPADNAAERRFERFLTVWVLTGLLIFSLAAHHRADLLLPLWPACALIAGREMVRFMNHIGQTKFVSGLVVVALLVIGGSYNHYHHPTGKRAENVEYAAQMQQAAAIIQAEAIDVSQLQHMGTATLLQMYLGTFHQWLDLPQLYQMLEAQGEVLLAVEPWALELLQQTSDLQISSLFDQQHALAETPVMIVRVSL</sequence>
<evidence type="ECO:0000256" key="1">
    <source>
        <dbReference type="ARBA" id="ARBA00004651"/>
    </source>
</evidence>
<keyword evidence="5 8" id="KW-0812">Transmembrane</keyword>
<organism evidence="10 11">
    <name type="scientific">Methylophaga lonarensis MPL</name>
    <dbReference type="NCBI Taxonomy" id="1286106"/>
    <lineage>
        <taxon>Bacteria</taxon>
        <taxon>Pseudomonadati</taxon>
        <taxon>Pseudomonadota</taxon>
        <taxon>Gammaproteobacteria</taxon>
        <taxon>Thiotrichales</taxon>
        <taxon>Piscirickettsiaceae</taxon>
        <taxon>Methylophaga</taxon>
    </lineage>
</organism>
<dbReference type="PANTHER" id="PTHR33908:SF11">
    <property type="entry name" value="MEMBRANE PROTEIN"/>
    <property type="match status" value="1"/>
</dbReference>
<dbReference type="STRING" id="1286106.MPL1_00887"/>
<feature type="transmembrane region" description="Helical" evidence="8">
    <location>
        <begin position="354"/>
        <end position="372"/>
    </location>
</feature>
<dbReference type="InterPro" id="IPR038731">
    <property type="entry name" value="RgtA/B/C-like"/>
</dbReference>
<feature type="transmembrane region" description="Helical" evidence="8">
    <location>
        <begin position="87"/>
        <end position="105"/>
    </location>
</feature>
<keyword evidence="11" id="KW-1185">Reference proteome</keyword>
<evidence type="ECO:0000256" key="5">
    <source>
        <dbReference type="ARBA" id="ARBA00022692"/>
    </source>
</evidence>
<dbReference type="PATRIC" id="fig|1286106.3.peg.177"/>
<feature type="transmembrane region" description="Helical" evidence="8">
    <location>
        <begin position="112"/>
        <end position="131"/>
    </location>
</feature>
<evidence type="ECO:0000256" key="4">
    <source>
        <dbReference type="ARBA" id="ARBA00022679"/>
    </source>
</evidence>
<dbReference type="PANTHER" id="PTHR33908">
    <property type="entry name" value="MANNOSYLTRANSFERASE YKCB-RELATED"/>
    <property type="match status" value="1"/>
</dbReference>
<dbReference type="GO" id="GO:0016763">
    <property type="term" value="F:pentosyltransferase activity"/>
    <property type="evidence" value="ECO:0007669"/>
    <property type="project" value="TreeGrafter"/>
</dbReference>
<keyword evidence="4 10" id="KW-0808">Transferase</keyword>
<feature type="transmembrane region" description="Helical" evidence="8">
    <location>
        <begin position="267"/>
        <end position="288"/>
    </location>
</feature>
<dbReference type="GO" id="GO:0009103">
    <property type="term" value="P:lipopolysaccharide biosynthetic process"/>
    <property type="evidence" value="ECO:0007669"/>
    <property type="project" value="UniProtKB-ARBA"/>
</dbReference>
<keyword evidence="3 10" id="KW-0328">Glycosyltransferase</keyword>
<evidence type="ECO:0000256" key="3">
    <source>
        <dbReference type="ARBA" id="ARBA00022676"/>
    </source>
</evidence>